<name>A0A6G7K892_9LACT</name>
<dbReference type="InterPro" id="IPR054353">
    <property type="entry name" value="IstA-like_C"/>
</dbReference>
<feature type="domain" description="Transposase for insertion sequence element IS21-like C-terminal" evidence="1">
    <location>
        <begin position="2"/>
        <end position="44"/>
    </location>
</feature>
<dbReference type="Proteomes" id="UP000501451">
    <property type="component" value="Chromosome"/>
</dbReference>
<evidence type="ECO:0000259" key="1">
    <source>
        <dbReference type="Pfam" id="PF22483"/>
    </source>
</evidence>
<accession>A0A6G7K892</accession>
<keyword evidence="3" id="KW-1185">Reference proteome</keyword>
<proteinExistence type="predicted"/>
<gene>
    <name evidence="2" type="ORF">G7057_02675</name>
</gene>
<protein>
    <recommendedName>
        <fullName evidence="1">Transposase for insertion sequence element IS21-like C-terminal domain-containing protein</fullName>
    </recommendedName>
</protein>
<dbReference type="EMBL" id="CP049740">
    <property type="protein sequence ID" value="QII81483.1"/>
    <property type="molecule type" value="Genomic_DNA"/>
</dbReference>
<dbReference type="KEGG" id="jar:G7057_02675"/>
<organism evidence="2 3">
    <name type="scientific">Jeotgalibaca arthritidis</name>
    <dbReference type="NCBI Taxonomy" id="1868794"/>
    <lineage>
        <taxon>Bacteria</taxon>
        <taxon>Bacillati</taxon>
        <taxon>Bacillota</taxon>
        <taxon>Bacilli</taxon>
        <taxon>Lactobacillales</taxon>
        <taxon>Carnobacteriaceae</taxon>
        <taxon>Jeotgalibaca</taxon>
    </lineage>
</organism>
<dbReference type="Pfam" id="PF22483">
    <property type="entry name" value="Mu-transpos_C_2"/>
    <property type="match status" value="1"/>
</dbReference>
<reference evidence="2 3" key="1">
    <citation type="journal article" date="2017" name="Int. J. Syst. Evol. Microbiol.">
        <title>Jeotgalibaca porci sp. nov. and Jeotgalibaca arthritidis sp. nov., isolated from pigs, and emended description of the genus Jeotgalibaca.</title>
        <authorList>
            <person name="Zamora L."/>
            <person name="Perez-Sancho M."/>
            <person name="Dominguez L."/>
            <person name="Fernandez-Garayzabal J.F."/>
            <person name="Vela A.I."/>
        </authorList>
    </citation>
    <scope>NUCLEOTIDE SEQUENCE [LARGE SCALE GENOMIC DNA]</scope>
    <source>
        <strain evidence="2 3">CECT 9157</strain>
    </source>
</reference>
<dbReference type="AlphaFoldDB" id="A0A6G7K892"/>
<sequence length="62" mass="7238">MNKYSHIQFESNAYSVPDYLVGQTVQLKVYHDYFVVYAHHTEVCHLQKQKLSPMPLKQIGNA</sequence>
<evidence type="ECO:0000313" key="3">
    <source>
        <dbReference type="Proteomes" id="UP000501451"/>
    </source>
</evidence>
<evidence type="ECO:0000313" key="2">
    <source>
        <dbReference type="EMBL" id="QII81483.1"/>
    </source>
</evidence>